<reference evidence="8" key="1">
    <citation type="submission" date="2018-10" db="EMBL/GenBank/DDBJ databases">
        <title>Population genomic analysis revealed the cold adaptation of white poplar.</title>
        <authorList>
            <person name="Liu Y.-J."/>
        </authorList>
    </citation>
    <scope>NUCLEOTIDE SEQUENCE [LARGE SCALE GENOMIC DNA]</scope>
    <source>
        <strain evidence="8">PAL-ZL1</strain>
    </source>
</reference>
<dbReference type="GO" id="GO:0090575">
    <property type="term" value="C:RNA polymerase II transcription regulator complex"/>
    <property type="evidence" value="ECO:0007669"/>
    <property type="project" value="TreeGrafter"/>
</dbReference>
<dbReference type="EMBL" id="RCHU01000336">
    <property type="protein sequence ID" value="TKS06874.1"/>
    <property type="molecule type" value="Genomic_DNA"/>
</dbReference>
<dbReference type="SUPFAM" id="SSF47459">
    <property type="entry name" value="HLH, helix-loop-helix DNA-binding domain"/>
    <property type="match status" value="1"/>
</dbReference>
<keyword evidence="4" id="KW-0539">Nucleus</keyword>
<feature type="domain" description="BHLH" evidence="7">
    <location>
        <begin position="92"/>
        <end position="144"/>
    </location>
</feature>
<dbReference type="STRING" id="43335.A0A4U5Q964"/>
<feature type="coiled-coil region" evidence="5">
    <location>
        <begin position="134"/>
        <end position="161"/>
    </location>
</feature>
<protein>
    <recommendedName>
        <fullName evidence="7">BHLH domain-containing protein</fullName>
    </recommendedName>
</protein>
<dbReference type="GO" id="GO:0000981">
    <property type="term" value="F:DNA-binding transcription factor activity, RNA polymerase II-specific"/>
    <property type="evidence" value="ECO:0007669"/>
    <property type="project" value="TreeGrafter"/>
</dbReference>
<accession>A0A4U5Q964</accession>
<keyword evidence="5" id="KW-0175">Coiled coil</keyword>
<proteinExistence type="predicted"/>
<evidence type="ECO:0000313" key="8">
    <source>
        <dbReference type="EMBL" id="TKS06874.1"/>
    </source>
</evidence>
<dbReference type="InterPro" id="IPR036638">
    <property type="entry name" value="HLH_DNA-bd_sf"/>
</dbReference>
<organism evidence="8">
    <name type="scientific">Populus alba</name>
    <name type="common">White poplar</name>
    <dbReference type="NCBI Taxonomy" id="43335"/>
    <lineage>
        <taxon>Eukaryota</taxon>
        <taxon>Viridiplantae</taxon>
        <taxon>Streptophyta</taxon>
        <taxon>Embryophyta</taxon>
        <taxon>Tracheophyta</taxon>
        <taxon>Spermatophyta</taxon>
        <taxon>Magnoliopsida</taxon>
        <taxon>eudicotyledons</taxon>
        <taxon>Gunneridae</taxon>
        <taxon>Pentapetalae</taxon>
        <taxon>rosids</taxon>
        <taxon>fabids</taxon>
        <taxon>Malpighiales</taxon>
        <taxon>Salicaceae</taxon>
        <taxon>Saliceae</taxon>
        <taxon>Populus</taxon>
    </lineage>
</organism>
<dbReference type="PANTHER" id="PTHR13935:SF63">
    <property type="entry name" value="BHLH DOMAIN-CONTAINING PROTEIN"/>
    <property type="match status" value="1"/>
</dbReference>
<evidence type="ECO:0000256" key="3">
    <source>
        <dbReference type="ARBA" id="ARBA00023163"/>
    </source>
</evidence>
<dbReference type="GO" id="GO:0046983">
    <property type="term" value="F:protein dimerization activity"/>
    <property type="evidence" value="ECO:0007669"/>
    <property type="project" value="InterPro"/>
</dbReference>
<keyword evidence="2" id="KW-0805">Transcription regulation</keyword>
<name>A0A4U5Q964_POPAL</name>
<feature type="region of interest" description="Disordered" evidence="6">
    <location>
        <begin position="1"/>
        <end position="34"/>
    </location>
</feature>
<dbReference type="PROSITE" id="PS50888">
    <property type="entry name" value="BHLH"/>
    <property type="match status" value="1"/>
</dbReference>
<dbReference type="InterPro" id="IPR011598">
    <property type="entry name" value="bHLH_dom"/>
</dbReference>
<sequence length="271" mass="30711">MREESARISRESDIDTEERKRQEADTNTEQQEKVEHRLSNHHAFNTTAISLSPGKWICHLHTSVLRFPRGFMVASSGGRIMESSSGRSNLSSTKTERKVREKNRRNQMKTLYSKLNSLFPNKESMEKQPLPDQIDEAISYIKSLEEKLENTKEKKESLTSATSKSPKLKIQETCSALEIVFTIGLDDQFLFYEIISILHEEGVEVVSANSQALGDSIFHVVHAQMKESADGLGAARVTGRVNRLINGSTSEIELDSELWDFVIHPETILKF</sequence>
<evidence type="ECO:0000256" key="2">
    <source>
        <dbReference type="ARBA" id="ARBA00023015"/>
    </source>
</evidence>
<gene>
    <name evidence="8" type="ORF">D5086_0000118870</name>
</gene>
<evidence type="ECO:0000256" key="5">
    <source>
        <dbReference type="SAM" id="Coils"/>
    </source>
</evidence>
<evidence type="ECO:0000256" key="1">
    <source>
        <dbReference type="ARBA" id="ARBA00004123"/>
    </source>
</evidence>
<dbReference type="Gene3D" id="4.10.280.10">
    <property type="entry name" value="Helix-loop-helix DNA-binding domain"/>
    <property type="match status" value="1"/>
</dbReference>
<dbReference type="AlphaFoldDB" id="A0A4U5Q964"/>
<evidence type="ECO:0000256" key="6">
    <source>
        <dbReference type="SAM" id="MobiDB-lite"/>
    </source>
</evidence>
<dbReference type="PANTHER" id="PTHR13935">
    <property type="entry name" value="ACHAETE-SCUTE TRANSCRIPTION FACTOR-RELATED"/>
    <property type="match status" value="1"/>
</dbReference>
<dbReference type="GO" id="GO:0000977">
    <property type="term" value="F:RNA polymerase II transcription regulatory region sequence-specific DNA binding"/>
    <property type="evidence" value="ECO:0007669"/>
    <property type="project" value="TreeGrafter"/>
</dbReference>
<comment type="caution">
    <text evidence="8">The sequence shown here is derived from an EMBL/GenBank/DDBJ whole genome shotgun (WGS) entry which is preliminary data.</text>
</comment>
<evidence type="ECO:0000259" key="7">
    <source>
        <dbReference type="PROSITE" id="PS50888"/>
    </source>
</evidence>
<dbReference type="InterPro" id="IPR015660">
    <property type="entry name" value="MASH1/Ascl1a-like"/>
</dbReference>
<evidence type="ECO:0000256" key="4">
    <source>
        <dbReference type="ARBA" id="ARBA00023242"/>
    </source>
</evidence>
<comment type="subcellular location">
    <subcellularLocation>
        <location evidence="1">Nucleus</location>
    </subcellularLocation>
</comment>
<feature type="compositionally biased region" description="Polar residues" evidence="6">
    <location>
        <begin position="82"/>
        <end position="93"/>
    </location>
</feature>
<feature type="region of interest" description="Disordered" evidence="6">
    <location>
        <begin position="79"/>
        <end position="106"/>
    </location>
</feature>
<keyword evidence="3" id="KW-0804">Transcription</keyword>
<dbReference type="Pfam" id="PF00010">
    <property type="entry name" value="HLH"/>
    <property type="match status" value="1"/>
</dbReference>